<reference evidence="1" key="1">
    <citation type="submission" date="2019-08" db="EMBL/GenBank/DDBJ databases">
        <title>The improved chromosome-level genome for the pearl oyster Pinctada fucata martensii using PacBio sequencing and Hi-C.</title>
        <authorList>
            <person name="Zheng Z."/>
        </authorList>
    </citation>
    <scope>NUCLEOTIDE SEQUENCE</scope>
    <source>
        <strain evidence="1">ZZ-2019</strain>
        <tissue evidence="1">Adductor muscle</tissue>
    </source>
</reference>
<evidence type="ECO:0000313" key="1">
    <source>
        <dbReference type="EMBL" id="KAK3106199.1"/>
    </source>
</evidence>
<dbReference type="Proteomes" id="UP001186944">
    <property type="component" value="Unassembled WGS sequence"/>
</dbReference>
<dbReference type="EMBL" id="VSWD01000003">
    <property type="protein sequence ID" value="KAK3106199.1"/>
    <property type="molecule type" value="Genomic_DNA"/>
</dbReference>
<organism evidence="1 2">
    <name type="scientific">Pinctada imbricata</name>
    <name type="common">Atlantic pearl-oyster</name>
    <name type="synonym">Pinctada martensii</name>
    <dbReference type="NCBI Taxonomy" id="66713"/>
    <lineage>
        <taxon>Eukaryota</taxon>
        <taxon>Metazoa</taxon>
        <taxon>Spiralia</taxon>
        <taxon>Lophotrochozoa</taxon>
        <taxon>Mollusca</taxon>
        <taxon>Bivalvia</taxon>
        <taxon>Autobranchia</taxon>
        <taxon>Pteriomorphia</taxon>
        <taxon>Pterioida</taxon>
        <taxon>Pterioidea</taxon>
        <taxon>Pteriidae</taxon>
        <taxon>Pinctada</taxon>
    </lineage>
</organism>
<keyword evidence="2" id="KW-1185">Reference proteome</keyword>
<accession>A0AA88YJ53</accession>
<evidence type="ECO:0000313" key="2">
    <source>
        <dbReference type="Proteomes" id="UP001186944"/>
    </source>
</evidence>
<comment type="caution">
    <text evidence="1">The sequence shown here is derived from an EMBL/GenBank/DDBJ whole genome shotgun (WGS) entry which is preliminary data.</text>
</comment>
<protein>
    <submittedName>
        <fullName evidence="1">Uncharacterized protein</fullName>
    </submittedName>
</protein>
<name>A0AA88YJ53_PINIB</name>
<gene>
    <name evidence="1" type="ORF">FSP39_014912</name>
</gene>
<sequence length="71" mass="8413">MYCTNTQTAHFAYAYQEEPMVVFDYVRDDAEHINYALLEQLKNGMLFSSKYQSRVKRFKPVKVCCFANFDP</sequence>
<dbReference type="AlphaFoldDB" id="A0AA88YJ53"/>
<proteinExistence type="predicted"/>